<evidence type="ECO:0000313" key="1">
    <source>
        <dbReference type="EMBL" id="MPC71726.1"/>
    </source>
</evidence>
<accession>A0A5B7HP58</accession>
<comment type="caution">
    <text evidence="1">The sequence shown here is derived from an EMBL/GenBank/DDBJ whole genome shotgun (WGS) entry which is preliminary data.</text>
</comment>
<dbReference type="Proteomes" id="UP000324222">
    <property type="component" value="Unassembled WGS sequence"/>
</dbReference>
<keyword evidence="2" id="KW-1185">Reference proteome</keyword>
<proteinExistence type="predicted"/>
<name>A0A5B7HP58_PORTR</name>
<gene>
    <name evidence="1" type="ORF">E2C01_066012</name>
</gene>
<dbReference type="EMBL" id="VSRR010033472">
    <property type="protein sequence ID" value="MPC71726.1"/>
    <property type="molecule type" value="Genomic_DNA"/>
</dbReference>
<evidence type="ECO:0000313" key="2">
    <source>
        <dbReference type="Proteomes" id="UP000324222"/>
    </source>
</evidence>
<dbReference type="AlphaFoldDB" id="A0A5B7HP58"/>
<organism evidence="1 2">
    <name type="scientific">Portunus trituberculatus</name>
    <name type="common">Swimming crab</name>
    <name type="synonym">Neptunus trituberculatus</name>
    <dbReference type="NCBI Taxonomy" id="210409"/>
    <lineage>
        <taxon>Eukaryota</taxon>
        <taxon>Metazoa</taxon>
        <taxon>Ecdysozoa</taxon>
        <taxon>Arthropoda</taxon>
        <taxon>Crustacea</taxon>
        <taxon>Multicrustacea</taxon>
        <taxon>Malacostraca</taxon>
        <taxon>Eumalacostraca</taxon>
        <taxon>Eucarida</taxon>
        <taxon>Decapoda</taxon>
        <taxon>Pleocyemata</taxon>
        <taxon>Brachyura</taxon>
        <taxon>Eubrachyura</taxon>
        <taxon>Portunoidea</taxon>
        <taxon>Portunidae</taxon>
        <taxon>Portuninae</taxon>
        <taxon>Portunus</taxon>
    </lineage>
</organism>
<sequence length="141" mass="15926">MEEDAILLRIPRDNIAIPLVVIKARWYLDKSSAHQLERDTKFSERSKGYRLFLPPDTTIPVPDILGTSSPVSAPVTPTPAAPHPFHQSLRPTPLQFRPALPYFLWFCMFLGVFKAPGVGGRGREGFGREKWNVRVKTGEEE</sequence>
<protein>
    <submittedName>
        <fullName evidence="1">Uncharacterized protein</fullName>
    </submittedName>
</protein>
<reference evidence="1 2" key="1">
    <citation type="submission" date="2019-05" db="EMBL/GenBank/DDBJ databases">
        <title>Another draft genome of Portunus trituberculatus and its Hox gene families provides insights of decapod evolution.</title>
        <authorList>
            <person name="Jeong J.-H."/>
            <person name="Song I."/>
            <person name="Kim S."/>
            <person name="Choi T."/>
            <person name="Kim D."/>
            <person name="Ryu S."/>
            <person name="Kim W."/>
        </authorList>
    </citation>
    <scope>NUCLEOTIDE SEQUENCE [LARGE SCALE GENOMIC DNA]</scope>
    <source>
        <tissue evidence="1">Muscle</tissue>
    </source>
</reference>